<evidence type="ECO:0000256" key="8">
    <source>
        <dbReference type="ARBA" id="ARBA00022989"/>
    </source>
</evidence>
<dbReference type="PROSITE" id="PS51384">
    <property type="entry name" value="FAD_FR"/>
    <property type="match status" value="1"/>
</dbReference>
<dbReference type="InterPro" id="IPR050415">
    <property type="entry name" value="MRET"/>
</dbReference>
<evidence type="ECO:0000313" key="15">
    <source>
        <dbReference type="EMBL" id="GIM72799.1"/>
    </source>
</evidence>
<proteinExistence type="predicted"/>
<dbReference type="AlphaFoldDB" id="A0A919SJL7"/>
<keyword evidence="11" id="KW-0411">Iron-sulfur</keyword>
<dbReference type="GO" id="GO:0016020">
    <property type="term" value="C:membrane"/>
    <property type="evidence" value="ECO:0007669"/>
    <property type="project" value="UniProtKB-SubCell"/>
</dbReference>
<dbReference type="EMBL" id="BOQP01000016">
    <property type="protein sequence ID" value="GIM72799.1"/>
    <property type="molecule type" value="Genomic_DNA"/>
</dbReference>
<feature type="transmembrane region" description="Helical" evidence="13">
    <location>
        <begin position="174"/>
        <end position="195"/>
    </location>
</feature>
<dbReference type="PANTHER" id="PTHR47354:SF8">
    <property type="entry name" value="1,2-PHENYLACETYL-COA EPOXIDASE, SUBUNIT E"/>
    <property type="match status" value="1"/>
</dbReference>
<dbReference type="SUPFAM" id="SSF63380">
    <property type="entry name" value="Riboflavin synthase domain-like"/>
    <property type="match status" value="1"/>
</dbReference>
<gene>
    <name evidence="15" type="ORF">Aco04nite_32010</name>
</gene>
<dbReference type="Pfam" id="PF01794">
    <property type="entry name" value="Ferric_reduct"/>
    <property type="match status" value="1"/>
</dbReference>
<keyword evidence="7" id="KW-0274">FAD</keyword>
<keyword evidence="8 13" id="KW-1133">Transmembrane helix</keyword>
<keyword evidence="12 13" id="KW-0472">Membrane</keyword>
<evidence type="ECO:0000256" key="6">
    <source>
        <dbReference type="ARBA" id="ARBA00022723"/>
    </source>
</evidence>
<sequence length="424" mass="46746">MIWAFLVANAVVVHAMYFAVDSPAHNTFGAIGRLLGLYLAFMLVVQLLLIARLPVLDRRFGMDRLTAWHRWTGLSIFWLALLHPAFVLLGFARYDRIPVLRETVNFSKQTPVLLGMIAVGLIVVVVALSVRTARKRLPYEVWHAIHFLVYAVIVLAVIHQVYEGTAFKVNAVAQVYWWGLWALAIGALLTGRLIVPLLRNARHRLRVSAVVPEAGDAVSVHVSGRDLDRLNARAGQFFLWRFPGHNPWWQVNPFSLSAAPDGTSLRLTAKGIGTTSSGLRDLPVGTRVLVEGPYGAMTTARRVREKSLLIAGGIGVTPIRALLEDPDLGDTVVLYRVRDAADAVLGDELRDLAGDRLHLLTGRTGPDNNPFTARNLVTLVPDVTDRDVFICGPAAMTDAVLRTLNELRVPRKQVHAELFRLAGG</sequence>
<organism evidence="15 16">
    <name type="scientific">Winogradskya consettensis</name>
    <dbReference type="NCBI Taxonomy" id="113560"/>
    <lineage>
        <taxon>Bacteria</taxon>
        <taxon>Bacillati</taxon>
        <taxon>Actinomycetota</taxon>
        <taxon>Actinomycetes</taxon>
        <taxon>Micromonosporales</taxon>
        <taxon>Micromonosporaceae</taxon>
        <taxon>Winogradskya</taxon>
    </lineage>
</organism>
<dbReference type="GO" id="GO:0016491">
    <property type="term" value="F:oxidoreductase activity"/>
    <property type="evidence" value="ECO:0007669"/>
    <property type="project" value="UniProtKB-KW"/>
</dbReference>
<dbReference type="GO" id="GO:0050660">
    <property type="term" value="F:flavin adenine dinucleotide binding"/>
    <property type="evidence" value="ECO:0007669"/>
    <property type="project" value="TreeGrafter"/>
</dbReference>
<feature type="transmembrane region" description="Helical" evidence="13">
    <location>
        <begin position="31"/>
        <end position="50"/>
    </location>
</feature>
<evidence type="ECO:0000256" key="10">
    <source>
        <dbReference type="ARBA" id="ARBA00023004"/>
    </source>
</evidence>
<dbReference type="GO" id="GO:0051537">
    <property type="term" value="F:2 iron, 2 sulfur cluster binding"/>
    <property type="evidence" value="ECO:0007669"/>
    <property type="project" value="UniProtKB-KW"/>
</dbReference>
<dbReference type="PANTHER" id="PTHR47354">
    <property type="entry name" value="NADH OXIDOREDUCTASE HCR"/>
    <property type="match status" value="1"/>
</dbReference>
<keyword evidence="16" id="KW-1185">Reference proteome</keyword>
<evidence type="ECO:0000313" key="16">
    <source>
        <dbReference type="Proteomes" id="UP000680865"/>
    </source>
</evidence>
<dbReference type="GO" id="GO:0046872">
    <property type="term" value="F:metal ion binding"/>
    <property type="evidence" value="ECO:0007669"/>
    <property type="project" value="UniProtKB-KW"/>
</dbReference>
<comment type="caution">
    <text evidence="15">The sequence shown here is derived from an EMBL/GenBank/DDBJ whole genome shotgun (WGS) entry which is preliminary data.</text>
</comment>
<evidence type="ECO:0000256" key="4">
    <source>
        <dbReference type="ARBA" id="ARBA00022692"/>
    </source>
</evidence>
<name>A0A919SJL7_9ACTN</name>
<dbReference type="SUPFAM" id="SSF52343">
    <property type="entry name" value="Ferredoxin reductase-like, C-terminal NADP-linked domain"/>
    <property type="match status" value="1"/>
</dbReference>
<keyword evidence="5" id="KW-0001">2Fe-2S</keyword>
<feature type="transmembrane region" description="Helical" evidence="13">
    <location>
        <begin position="112"/>
        <end position="130"/>
    </location>
</feature>
<keyword evidence="4 13" id="KW-0812">Transmembrane</keyword>
<dbReference type="InterPro" id="IPR013130">
    <property type="entry name" value="Fe3_Rdtase_TM_dom"/>
</dbReference>
<feature type="domain" description="FAD-binding FR-type" evidence="14">
    <location>
        <begin position="200"/>
        <end position="300"/>
    </location>
</feature>
<evidence type="ECO:0000256" key="1">
    <source>
        <dbReference type="ARBA" id="ARBA00001974"/>
    </source>
</evidence>
<keyword evidence="3" id="KW-0285">Flavoprotein</keyword>
<dbReference type="InterPro" id="IPR017938">
    <property type="entry name" value="Riboflavin_synthase-like_b-brl"/>
</dbReference>
<feature type="transmembrane region" description="Helical" evidence="13">
    <location>
        <begin position="142"/>
        <end position="162"/>
    </location>
</feature>
<comment type="subcellular location">
    <subcellularLocation>
        <location evidence="2">Membrane</location>
        <topology evidence="2">Multi-pass membrane protein</topology>
    </subcellularLocation>
</comment>
<keyword evidence="10" id="KW-0408">Iron</keyword>
<dbReference type="InterPro" id="IPR013112">
    <property type="entry name" value="FAD-bd_8"/>
</dbReference>
<accession>A0A919SJL7</accession>
<dbReference type="PRINTS" id="PR00409">
    <property type="entry name" value="PHDIOXRDTASE"/>
</dbReference>
<dbReference type="RefSeq" id="WP_244876034.1">
    <property type="nucleotide sequence ID" value="NZ_BAAATW010000007.1"/>
</dbReference>
<dbReference type="Proteomes" id="UP000680865">
    <property type="component" value="Unassembled WGS sequence"/>
</dbReference>
<dbReference type="Gene3D" id="2.40.30.10">
    <property type="entry name" value="Translation factors"/>
    <property type="match status" value="1"/>
</dbReference>
<dbReference type="Pfam" id="PF08022">
    <property type="entry name" value="FAD_binding_8"/>
    <property type="match status" value="1"/>
</dbReference>
<evidence type="ECO:0000256" key="12">
    <source>
        <dbReference type="ARBA" id="ARBA00023136"/>
    </source>
</evidence>
<dbReference type="CDD" id="cd06198">
    <property type="entry name" value="FNR_like_3"/>
    <property type="match status" value="1"/>
</dbReference>
<evidence type="ECO:0000256" key="9">
    <source>
        <dbReference type="ARBA" id="ARBA00023002"/>
    </source>
</evidence>
<evidence type="ECO:0000256" key="13">
    <source>
        <dbReference type="SAM" id="Phobius"/>
    </source>
</evidence>
<reference evidence="15" key="1">
    <citation type="submission" date="2021-03" db="EMBL/GenBank/DDBJ databases">
        <title>Whole genome shotgun sequence of Actinoplanes consettensis NBRC 14913.</title>
        <authorList>
            <person name="Komaki H."/>
            <person name="Tamura T."/>
        </authorList>
    </citation>
    <scope>NUCLEOTIDE SEQUENCE</scope>
    <source>
        <strain evidence="15">NBRC 14913</strain>
    </source>
</reference>
<dbReference type="InterPro" id="IPR017927">
    <property type="entry name" value="FAD-bd_FR_type"/>
</dbReference>
<feature type="transmembrane region" description="Helical" evidence="13">
    <location>
        <begin position="71"/>
        <end position="92"/>
    </location>
</feature>
<evidence type="ECO:0000256" key="7">
    <source>
        <dbReference type="ARBA" id="ARBA00022827"/>
    </source>
</evidence>
<keyword evidence="9" id="KW-0560">Oxidoreductase</keyword>
<keyword evidence="6" id="KW-0479">Metal-binding</keyword>
<evidence type="ECO:0000259" key="14">
    <source>
        <dbReference type="PROSITE" id="PS51384"/>
    </source>
</evidence>
<dbReference type="Gene3D" id="3.40.50.80">
    <property type="entry name" value="Nucleotide-binding domain of ferredoxin-NADP reductase (FNR) module"/>
    <property type="match status" value="1"/>
</dbReference>
<comment type="cofactor">
    <cofactor evidence="1">
        <name>FAD</name>
        <dbReference type="ChEBI" id="CHEBI:57692"/>
    </cofactor>
</comment>
<evidence type="ECO:0000256" key="3">
    <source>
        <dbReference type="ARBA" id="ARBA00022630"/>
    </source>
</evidence>
<evidence type="ECO:0000256" key="2">
    <source>
        <dbReference type="ARBA" id="ARBA00004141"/>
    </source>
</evidence>
<evidence type="ECO:0000256" key="11">
    <source>
        <dbReference type="ARBA" id="ARBA00023014"/>
    </source>
</evidence>
<evidence type="ECO:0000256" key="5">
    <source>
        <dbReference type="ARBA" id="ARBA00022714"/>
    </source>
</evidence>
<protein>
    <submittedName>
        <fullName evidence="15">Oxidoreductase</fullName>
    </submittedName>
</protein>
<dbReference type="InterPro" id="IPR039261">
    <property type="entry name" value="FNR_nucleotide-bd"/>
</dbReference>